<dbReference type="InterPro" id="IPR001909">
    <property type="entry name" value="KRAB"/>
</dbReference>
<dbReference type="InterPro" id="IPR050169">
    <property type="entry name" value="Krueppel_C2H2_ZnF"/>
</dbReference>
<dbReference type="VEuPathDB" id="HostDB:ENSMUSG00000098781"/>
<proteinExistence type="predicted"/>
<evidence type="ECO:0000313" key="4">
    <source>
        <dbReference type="Proteomes" id="UP000000589"/>
    </source>
</evidence>
<feature type="domain" description="KRAB" evidence="1">
    <location>
        <begin position="5"/>
        <end position="76"/>
    </location>
</feature>
<dbReference type="Pfam" id="PF01352">
    <property type="entry name" value="KRAB"/>
    <property type="match status" value="1"/>
</dbReference>
<dbReference type="PROSITE" id="PS50805">
    <property type="entry name" value="KRAB"/>
    <property type="match status" value="1"/>
</dbReference>
<dbReference type="PhylomeDB" id="L7N1X0"/>
<protein>
    <submittedName>
        <fullName evidence="2">Predicted gene, 28044</fullName>
    </submittedName>
</protein>
<keyword evidence="4" id="KW-1185">Reference proteome</keyword>
<dbReference type="PANTHER" id="PTHR23232">
    <property type="entry name" value="KRAB DOMAIN C2H2 ZINC FINGER"/>
    <property type="match status" value="1"/>
</dbReference>
<dbReference type="AlphaFoldDB" id="L7N1X0"/>
<dbReference type="SMART" id="SM00349">
    <property type="entry name" value="KRAB"/>
    <property type="match status" value="1"/>
</dbReference>
<dbReference type="InterPro" id="IPR036051">
    <property type="entry name" value="KRAB_dom_sf"/>
</dbReference>
<dbReference type="ProteomicsDB" id="310016"/>
<reference evidence="2 4" key="1">
    <citation type="journal article" date="2009" name="PLoS Biol.">
        <title>Lineage-specific biology revealed by a finished genome assembly of the mouse.</title>
        <authorList>
            <consortium name="Mouse Genome Sequencing Consortium"/>
            <person name="Church D.M."/>
            <person name="Goodstadt L."/>
            <person name="Hillier L.W."/>
            <person name="Zody M.C."/>
            <person name="Goldstein S."/>
            <person name="She X."/>
            <person name="Bult C.J."/>
            <person name="Agarwala R."/>
            <person name="Cherry J.L."/>
            <person name="DiCuccio M."/>
            <person name="Hlavina W."/>
            <person name="Kapustin Y."/>
            <person name="Meric P."/>
            <person name="Maglott D."/>
            <person name="Birtle Z."/>
            <person name="Marques A.C."/>
            <person name="Graves T."/>
            <person name="Zhou S."/>
            <person name="Teague B."/>
            <person name="Potamousis K."/>
            <person name="Churas C."/>
            <person name="Place M."/>
            <person name="Herschleb J."/>
            <person name="Runnheim R."/>
            <person name="Forrest D."/>
            <person name="Amos-Landgraf J."/>
            <person name="Schwartz D.C."/>
            <person name="Cheng Z."/>
            <person name="Lindblad-Toh K."/>
            <person name="Eichler E.E."/>
            <person name="Ponting C.P."/>
        </authorList>
    </citation>
    <scope>NUCLEOTIDE SEQUENCE [LARGE SCALE GENOMIC DNA]</scope>
    <source>
        <strain evidence="2 4">C57BL/6J</strain>
    </source>
</reference>
<evidence type="ECO:0000259" key="1">
    <source>
        <dbReference type="PROSITE" id="PS50805"/>
    </source>
</evidence>
<dbReference type="Proteomes" id="UP000000589">
    <property type="component" value="Chromosome 13"/>
</dbReference>
<organism evidence="2 4">
    <name type="scientific">Mus musculus</name>
    <name type="common">Mouse</name>
    <dbReference type="NCBI Taxonomy" id="10090"/>
    <lineage>
        <taxon>Eukaryota</taxon>
        <taxon>Metazoa</taxon>
        <taxon>Chordata</taxon>
        <taxon>Craniata</taxon>
        <taxon>Vertebrata</taxon>
        <taxon>Euteleostomi</taxon>
        <taxon>Mammalia</taxon>
        <taxon>Eutheria</taxon>
        <taxon>Euarchontoglires</taxon>
        <taxon>Glires</taxon>
        <taxon>Rodentia</taxon>
        <taxon>Myomorpha</taxon>
        <taxon>Muroidea</taxon>
        <taxon>Muridae</taxon>
        <taxon>Murinae</taxon>
        <taxon>Mus</taxon>
        <taxon>Mus</taxon>
    </lineage>
</organism>
<dbReference type="MGI" id="MGI:5547780">
    <property type="gene designation" value="Gm28044"/>
</dbReference>
<dbReference type="AGR" id="MGI:5547780"/>
<reference evidence="2 4" key="2">
    <citation type="journal article" date="2011" name="PLoS Biol.">
        <title>Modernizing reference genome assemblies.</title>
        <authorList>
            <person name="Church D.M."/>
            <person name="Schneider V.A."/>
            <person name="Graves T."/>
            <person name="Auger K."/>
            <person name="Cunningham F."/>
            <person name="Bouk N."/>
            <person name="Chen H.C."/>
            <person name="Agarwala R."/>
            <person name="McLaren W.M."/>
            <person name="Ritchie G.R."/>
            <person name="Albracht D."/>
            <person name="Kremitzki M."/>
            <person name="Rock S."/>
            <person name="Kotkiewicz H."/>
            <person name="Kremitzki C."/>
            <person name="Wollam A."/>
            <person name="Trani L."/>
            <person name="Fulton L."/>
            <person name="Fulton R."/>
            <person name="Matthews L."/>
            <person name="Whitehead S."/>
            <person name="Chow W."/>
            <person name="Torrance J."/>
            <person name="Dunn M."/>
            <person name="Harden G."/>
            <person name="Threadgold G."/>
            <person name="Wood J."/>
            <person name="Collins J."/>
            <person name="Heath P."/>
            <person name="Griffiths G."/>
            <person name="Pelan S."/>
            <person name="Grafham D."/>
            <person name="Eichler E.E."/>
            <person name="Weinstock G."/>
            <person name="Mardis E.R."/>
            <person name="Wilson R.K."/>
            <person name="Howe K."/>
            <person name="Flicek P."/>
            <person name="Hubbard T."/>
        </authorList>
    </citation>
    <scope>NUCLEOTIDE SEQUENCE [LARGE SCALE GENOMIC DNA]</scope>
    <source>
        <strain evidence="2 4">C57BL/6J</strain>
    </source>
</reference>
<reference evidence="2" key="4">
    <citation type="submission" date="2025-09" db="UniProtKB">
        <authorList>
            <consortium name="Ensembl"/>
        </authorList>
    </citation>
    <scope>IDENTIFICATION</scope>
    <source>
        <strain evidence="2">C57BL/6J</strain>
    </source>
</reference>
<dbReference type="PANTHER" id="PTHR23232:SF158">
    <property type="entry name" value="KRAB DOMAIN-CONTAINING PROTEIN 5"/>
    <property type="match status" value="1"/>
</dbReference>
<reference evidence="2" key="3">
    <citation type="submission" date="2025-08" db="UniProtKB">
        <authorList>
            <consortium name="Ensembl"/>
        </authorList>
    </citation>
    <scope>IDENTIFICATION</scope>
    <source>
        <strain evidence="2">C57BL/6J</strain>
    </source>
</reference>
<evidence type="ECO:0000313" key="3">
    <source>
        <dbReference type="MGI" id="MGI:5547780"/>
    </source>
</evidence>
<dbReference type="SMR" id="L7N1X0"/>
<evidence type="ECO:0000313" key="2">
    <source>
        <dbReference type="Ensembl" id="ENSMUSP00000049225.7"/>
    </source>
</evidence>
<dbReference type="Bgee" id="ENSMUSG00000098781">
    <property type="expression patterns" value="Expressed in blastoderm cell in morula and 52 other cell types or tissues"/>
</dbReference>
<accession>L7N1X0</accession>
<dbReference type="RNAct" id="L7N1X0">
    <property type="molecule type" value="protein"/>
</dbReference>
<dbReference type="Ensembl" id="ENSMUST00000044819.7">
    <property type="protein sequence ID" value="ENSMUSP00000049225.7"/>
    <property type="gene ID" value="ENSMUSG00000098781.2"/>
</dbReference>
<dbReference type="OMA" id="ELQQPCV"/>
<dbReference type="Gene3D" id="6.10.140.140">
    <property type="match status" value="1"/>
</dbReference>
<dbReference type="SUPFAM" id="SSF109640">
    <property type="entry name" value="KRAB domain (Kruppel-associated box)"/>
    <property type="match status" value="1"/>
</dbReference>
<dbReference type="HOGENOM" id="CLU_2060711_0_0_1"/>
<dbReference type="CDD" id="cd07765">
    <property type="entry name" value="KRAB_A-box"/>
    <property type="match status" value="1"/>
</dbReference>
<gene>
    <name evidence="2 3" type="primary">Gm28044</name>
</gene>
<name>L7N1X0_MOUSE</name>
<sequence>MEDMLSFWDVVIYFSAEEWEYLGPAQWKLYRDVTLENYNNFVFLDLVSSTPYLVRFLEQIQEPSDVKSQADISMYSGYAVILGCGYVFLCRGVGIPGSCSVENVQRCDAGELQQPCVPG</sequence>
<dbReference type="GO" id="GO:0006355">
    <property type="term" value="P:regulation of DNA-templated transcription"/>
    <property type="evidence" value="ECO:0007669"/>
    <property type="project" value="InterPro"/>
</dbReference>